<accession>A0A0E0WD00</accession>
<dbReference type="EMBL" id="CP003473">
    <property type="protein sequence ID" value="AFH99643.1"/>
    <property type="molecule type" value="Genomic_DNA"/>
</dbReference>
<dbReference type="PROSITE" id="PS51257">
    <property type="entry name" value="PROKAR_LIPOPROTEIN"/>
    <property type="match status" value="1"/>
</dbReference>
<dbReference type="AlphaFoldDB" id="A0A0E0WD00"/>
<dbReference type="RefSeq" id="WP_014661983.1">
    <property type="nucleotide sequence ID" value="NC_017740.1"/>
</dbReference>
<protein>
    <submittedName>
        <fullName evidence="2">Protein tRNA-associated locus protein</fullName>
    </submittedName>
</protein>
<dbReference type="Proteomes" id="UP000005007">
    <property type="component" value="Chromosome"/>
</dbReference>
<feature type="signal peptide" evidence="1">
    <location>
        <begin position="1"/>
        <end position="20"/>
    </location>
</feature>
<evidence type="ECO:0000256" key="1">
    <source>
        <dbReference type="SAM" id="SignalP"/>
    </source>
</evidence>
<feature type="chain" id="PRO_5002375443" evidence="1">
    <location>
        <begin position="21"/>
        <end position="99"/>
    </location>
</feature>
<dbReference type="KEGG" id="hhq:HPSH169_04810"/>
<evidence type="ECO:0000313" key="2">
    <source>
        <dbReference type="EMBL" id="AFH99643.1"/>
    </source>
</evidence>
<sequence length="99" mass="10393">MRLKLASVCLGVLMSGCASYSPNGALITMVTMPVSGNDAQYSKEGRASCWSFFSLVATGNCSVEKAAKSGGVTKIKMVSRETNNFLGIVGKYTTIVQGD</sequence>
<evidence type="ECO:0000313" key="3">
    <source>
        <dbReference type="Proteomes" id="UP000005007"/>
    </source>
</evidence>
<name>A0A0E0WD00_HELPX</name>
<gene>
    <name evidence="2" type="ORF">HPSH169_04810</name>
</gene>
<dbReference type="Pfam" id="PF13146">
    <property type="entry name" value="TRL"/>
    <property type="match status" value="1"/>
</dbReference>
<dbReference type="PATRIC" id="fig|1163741.3.peg.967"/>
<keyword evidence="1" id="KW-0732">Signal</keyword>
<organism evidence="2 3">
    <name type="scientific">Helicobacter pylori Shi169</name>
    <dbReference type="NCBI Taxonomy" id="1163741"/>
    <lineage>
        <taxon>Bacteria</taxon>
        <taxon>Pseudomonadati</taxon>
        <taxon>Campylobacterota</taxon>
        <taxon>Epsilonproteobacteria</taxon>
        <taxon>Campylobacterales</taxon>
        <taxon>Helicobacteraceae</taxon>
        <taxon>Helicobacter</taxon>
    </lineage>
</organism>
<reference evidence="2 3" key="1">
    <citation type="submission" date="2012-04" db="EMBL/GenBank/DDBJ databases">
        <authorList>
            <person name="Kersulyte D."/>
            <person name="Cabrera L."/>
            <person name="Pacheco R."/>
            <person name="Herrera P."/>
            <person name="Rodriguez C."/>
            <person name="Gilman R.H."/>
            <person name="Berg D.E."/>
        </authorList>
    </citation>
    <scope>NUCLEOTIDE SEQUENCE [LARGE SCALE GENOMIC DNA]</scope>
    <source>
        <strain evidence="2 3">Shi169</strain>
    </source>
</reference>
<dbReference type="HOGENOM" id="CLU_176271_1_1_7"/>
<proteinExistence type="predicted"/>
<dbReference type="InterPro" id="IPR025113">
    <property type="entry name" value="TRL-like"/>
</dbReference>